<dbReference type="EMBL" id="BAAAWD010000013">
    <property type="protein sequence ID" value="GAA3016380.1"/>
    <property type="molecule type" value="Genomic_DNA"/>
</dbReference>
<evidence type="ECO:0000256" key="1">
    <source>
        <dbReference type="SAM" id="MobiDB-lite"/>
    </source>
</evidence>
<accession>A0ABN3Y358</accession>
<feature type="compositionally biased region" description="Basic and acidic residues" evidence="1">
    <location>
        <begin position="73"/>
        <end position="83"/>
    </location>
</feature>
<gene>
    <name evidence="2" type="ORF">GCM10017559_44970</name>
</gene>
<comment type="caution">
    <text evidence="2">The sequence shown here is derived from an EMBL/GenBank/DDBJ whole genome shotgun (WGS) entry which is preliminary data.</text>
</comment>
<protein>
    <submittedName>
        <fullName evidence="2">Uncharacterized protein</fullName>
    </submittedName>
</protein>
<proteinExistence type="predicted"/>
<evidence type="ECO:0000313" key="3">
    <source>
        <dbReference type="Proteomes" id="UP001499930"/>
    </source>
</evidence>
<organism evidence="2 3">
    <name type="scientific">Streptosporangium longisporum</name>
    <dbReference type="NCBI Taxonomy" id="46187"/>
    <lineage>
        <taxon>Bacteria</taxon>
        <taxon>Bacillati</taxon>
        <taxon>Actinomycetota</taxon>
        <taxon>Actinomycetes</taxon>
        <taxon>Streptosporangiales</taxon>
        <taxon>Streptosporangiaceae</taxon>
        <taxon>Streptosporangium</taxon>
    </lineage>
</organism>
<dbReference type="RefSeq" id="WP_344898485.1">
    <property type="nucleotide sequence ID" value="NZ_BAAAWD010000013.1"/>
</dbReference>
<sequence>MIGEGETAAMDESTPSLLRHLRSVLSGPGIVTIAIPALLPAWTGTSPLAPSGRHAVAAELELMAQEAEQAIAREAEQRHEAHAEVNAPPERARGRRYRPRR</sequence>
<name>A0ABN3Y358_9ACTN</name>
<evidence type="ECO:0000313" key="2">
    <source>
        <dbReference type="EMBL" id="GAA3016380.1"/>
    </source>
</evidence>
<reference evidence="2 3" key="1">
    <citation type="journal article" date="2019" name="Int. J. Syst. Evol. Microbiol.">
        <title>The Global Catalogue of Microorganisms (GCM) 10K type strain sequencing project: providing services to taxonomists for standard genome sequencing and annotation.</title>
        <authorList>
            <consortium name="The Broad Institute Genomics Platform"/>
            <consortium name="The Broad Institute Genome Sequencing Center for Infectious Disease"/>
            <person name="Wu L."/>
            <person name="Ma J."/>
        </authorList>
    </citation>
    <scope>NUCLEOTIDE SEQUENCE [LARGE SCALE GENOMIC DNA]</scope>
    <source>
        <strain evidence="2 3">JCM 3106</strain>
    </source>
</reference>
<keyword evidence="3" id="KW-1185">Reference proteome</keyword>
<dbReference type="Proteomes" id="UP001499930">
    <property type="component" value="Unassembled WGS sequence"/>
</dbReference>
<feature type="region of interest" description="Disordered" evidence="1">
    <location>
        <begin position="73"/>
        <end position="101"/>
    </location>
</feature>